<reference evidence="3 4" key="1">
    <citation type="submission" date="2020-08" db="EMBL/GenBank/DDBJ databases">
        <title>Genomic Encyclopedia of Type Strains, Phase IV (KMG-IV): sequencing the most valuable type-strain genomes for metagenomic binning, comparative biology and taxonomic classification.</title>
        <authorList>
            <person name="Goeker M."/>
        </authorList>
    </citation>
    <scope>NUCLEOTIDE SEQUENCE [LARGE SCALE GENOMIC DNA]</scope>
    <source>
        <strain evidence="3 4">DSM 105137</strain>
    </source>
</reference>
<organism evidence="3 4">
    <name type="scientific">Neolewinella aquimaris</name>
    <dbReference type="NCBI Taxonomy" id="1835722"/>
    <lineage>
        <taxon>Bacteria</taxon>
        <taxon>Pseudomonadati</taxon>
        <taxon>Bacteroidota</taxon>
        <taxon>Saprospiria</taxon>
        <taxon>Saprospirales</taxon>
        <taxon>Lewinellaceae</taxon>
        <taxon>Neolewinella</taxon>
    </lineage>
</organism>
<keyword evidence="2" id="KW-0732">Signal</keyword>
<feature type="region of interest" description="Disordered" evidence="1">
    <location>
        <begin position="168"/>
        <end position="189"/>
    </location>
</feature>
<dbReference type="RefSeq" id="WP_183494019.1">
    <property type="nucleotide sequence ID" value="NZ_JACIFF010000001.1"/>
</dbReference>
<evidence type="ECO:0000256" key="2">
    <source>
        <dbReference type="SAM" id="SignalP"/>
    </source>
</evidence>
<proteinExistence type="predicted"/>
<feature type="compositionally biased region" description="Basic residues" evidence="1">
    <location>
        <begin position="170"/>
        <end position="179"/>
    </location>
</feature>
<dbReference type="AlphaFoldDB" id="A0A840E7K1"/>
<feature type="compositionally biased region" description="Basic and acidic residues" evidence="1">
    <location>
        <begin position="180"/>
        <end position="189"/>
    </location>
</feature>
<keyword evidence="4" id="KW-1185">Reference proteome</keyword>
<dbReference type="Proteomes" id="UP000576209">
    <property type="component" value="Unassembled WGS sequence"/>
</dbReference>
<feature type="chain" id="PRO_5032615458" description="Outer membrane protein beta-barrel domain-containing protein" evidence="2">
    <location>
        <begin position="24"/>
        <end position="199"/>
    </location>
</feature>
<evidence type="ECO:0000313" key="4">
    <source>
        <dbReference type="Proteomes" id="UP000576209"/>
    </source>
</evidence>
<evidence type="ECO:0000313" key="3">
    <source>
        <dbReference type="EMBL" id="MBB4077779.1"/>
    </source>
</evidence>
<name>A0A840E7K1_9BACT</name>
<evidence type="ECO:0008006" key="5">
    <source>
        <dbReference type="Google" id="ProtNLM"/>
    </source>
</evidence>
<gene>
    <name evidence="3" type="ORF">GGR28_000380</name>
</gene>
<sequence length="199" mass="22448">MKHWPALLLCCVPFLLGSQSYDAALGIRVGTEWGATAQLRLPQIHKNFVLETILLSSIGKDEGTLTVLGKQHQPLLSRRLNLFYGAGVHAGWNNEIDTETGQTFNGPKGLTGIVGLEATVGKVNLSYDFKPALNVSGGESVLYTQTAVSIRYVIAKRNGVWNKDKEREIRKRRRGKQKDKRREERQRAGKRWYEVWKKS</sequence>
<protein>
    <recommendedName>
        <fullName evidence="5">Outer membrane protein beta-barrel domain-containing protein</fullName>
    </recommendedName>
</protein>
<dbReference type="EMBL" id="JACIFF010000001">
    <property type="protein sequence ID" value="MBB4077779.1"/>
    <property type="molecule type" value="Genomic_DNA"/>
</dbReference>
<comment type="caution">
    <text evidence="3">The sequence shown here is derived from an EMBL/GenBank/DDBJ whole genome shotgun (WGS) entry which is preliminary data.</text>
</comment>
<feature type="signal peptide" evidence="2">
    <location>
        <begin position="1"/>
        <end position="23"/>
    </location>
</feature>
<accession>A0A840E7K1</accession>
<evidence type="ECO:0000256" key="1">
    <source>
        <dbReference type="SAM" id="MobiDB-lite"/>
    </source>
</evidence>